<sequence length="73" mass="8062">MPGETRSTQPPSATSENREEEVEATGPRVTAWQLRDQKVCNDPPEEVTGRQKGAGGYGTPVRLRRDGWKHNGT</sequence>
<dbReference type="AlphaFoldDB" id="A0AAV7SH07"/>
<organism evidence="2 3">
    <name type="scientific">Pleurodeles waltl</name>
    <name type="common">Iberian ribbed newt</name>
    <dbReference type="NCBI Taxonomy" id="8319"/>
    <lineage>
        <taxon>Eukaryota</taxon>
        <taxon>Metazoa</taxon>
        <taxon>Chordata</taxon>
        <taxon>Craniata</taxon>
        <taxon>Vertebrata</taxon>
        <taxon>Euteleostomi</taxon>
        <taxon>Amphibia</taxon>
        <taxon>Batrachia</taxon>
        <taxon>Caudata</taxon>
        <taxon>Salamandroidea</taxon>
        <taxon>Salamandridae</taxon>
        <taxon>Pleurodelinae</taxon>
        <taxon>Pleurodeles</taxon>
    </lineage>
</organism>
<gene>
    <name evidence="2" type="ORF">NDU88_003815</name>
</gene>
<feature type="compositionally biased region" description="Polar residues" evidence="1">
    <location>
        <begin position="1"/>
        <end position="15"/>
    </location>
</feature>
<protein>
    <submittedName>
        <fullName evidence="2">Uncharacterized protein</fullName>
    </submittedName>
</protein>
<keyword evidence="3" id="KW-1185">Reference proteome</keyword>
<feature type="compositionally biased region" description="Basic and acidic residues" evidence="1">
    <location>
        <begin position="63"/>
        <end position="73"/>
    </location>
</feature>
<dbReference type="Proteomes" id="UP001066276">
    <property type="component" value="Chromosome 4_2"/>
</dbReference>
<reference evidence="2" key="1">
    <citation type="journal article" date="2022" name="bioRxiv">
        <title>Sequencing and chromosome-scale assembly of the giantPleurodeles waltlgenome.</title>
        <authorList>
            <person name="Brown T."/>
            <person name="Elewa A."/>
            <person name="Iarovenko S."/>
            <person name="Subramanian E."/>
            <person name="Araus A.J."/>
            <person name="Petzold A."/>
            <person name="Susuki M."/>
            <person name="Suzuki K.-i.T."/>
            <person name="Hayashi T."/>
            <person name="Toyoda A."/>
            <person name="Oliveira C."/>
            <person name="Osipova E."/>
            <person name="Leigh N.D."/>
            <person name="Simon A."/>
            <person name="Yun M.H."/>
        </authorList>
    </citation>
    <scope>NUCLEOTIDE SEQUENCE</scope>
    <source>
        <strain evidence="2">20211129_DDA</strain>
        <tissue evidence="2">Liver</tissue>
    </source>
</reference>
<evidence type="ECO:0000313" key="3">
    <source>
        <dbReference type="Proteomes" id="UP001066276"/>
    </source>
</evidence>
<dbReference type="EMBL" id="JANPWB010000008">
    <property type="protein sequence ID" value="KAJ1163356.1"/>
    <property type="molecule type" value="Genomic_DNA"/>
</dbReference>
<evidence type="ECO:0000256" key="1">
    <source>
        <dbReference type="SAM" id="MobiDB-lite"/>
    </source>
</evidence>
<name>A0AAV7SH07_PLEWA</name>
<accession>A0AAV7SH07</accession>
<comment type="caution">
    <text evidence="2">The sequence shown here is derived from an EMBL/GenBank/DDBJ whole genome shotgun (WGS) entry which is preliminary data.</text>
</comment>
<evidence type="ECO:0000313" key="2">
    <source>
        <dbReference type="EMBL" id="KAJ1163356.1"/>
    </source>
</evidence>
<proteinExistence type="predicted"/>
<feature type="region of interest" description="Disordered" evidence="1">
    <location>
        <begin position="1"/>
        <end position="73"/>
    </location>
</feature>